<dbReference type="EMBL" id="CAJVCE010000010">
    <property type="protein sequence ID" value="CAG7646387.1"/>
    <property type="molecule type" value="Genomic_DNA"/>
</dbReference>
<dbReference type="Proteomes" id="UP000730618">
    <property type="component" value="Unassembled WGS sequence"/>
</dbReference>
<evidence type="ECO:0000313" key="3">
    <source>
        <dbReference type="Proteomes" id="UP000730618"/>
    </source>
</evidence>
<reference evidence="2 3" key="1">
    <citation type="submission" date="2021-06" db="EMBL/GenBank/DDBJ databases">
        <authorList>
            <person name="Criscuolo A."/>
        </authorList>
    </citation>
    <scope>NUCLEOTIDE SEQUENCE [LARGE SCALE GENOMIC DNA]</scope>
    <source>
        <strain evidence="3">CIP 111802</strain>
    </source>
</reference>
<feature type="signal peptide" evidence="1">
    <location>
        <begin position="1"/>
        <end position="21"/>
    </location>
</feature>
<organism evidence="2 3">
    <name type="scientific">Paenibacillus allorhizosphaerae</name>
    <dbReference type="NCBI Taxonomy" id="2849866"/>
    <lineage>
        <taxon>Bacteria</taxon>
        <taxon>Bacillati</taxon>
        <taxon>Bacillota</taxon>
        <taxon>Bacilli</taxon>
        <taxon>Bacillales</taxon>
        <taxon>Paenibacillaceae</taxon>
        <taxon>Paenibacillus</taxon>
    </lineage>
</organism>
<evidence type="ECO:0000313" key="2">
    <source>
        <dbReference type="EMBL" id="CAG7646387.1"/>
    </source>
</evidence>
<sequence>MKKWMVIPLLLWFGVSWHGSAAAAKPKKEIMTEIVLVVKASDEAELHTELRLQSTELQRRWNKNKPVPAEVAHSVIADTRVIVRTEQTETVYEIDHNFDLYDRQQKQMQYLPDSAKQKLALYVRTARQAHYGKLTPWKEAERIISRKSVCRVTDLETGLSFNVQRRAGSHHADMQPLTKADTAIMKKVYQGNWSWRRRAVLVAKDGQVLAGSMHGMPHGGDGIPDNDFSGHFCIHFLDSTTHGSNQVDPDHQWMIYKAAGRLDEKFAKASPYEVIDGFLIALNQQDRELLRRGFADKRSPQLAFYLEGLTRMKAVKKTKPFEPKEPGQAVSLEIPVPVTIWFNGQKPEHQVFVFTMKRSDLDAAWKIDSVHPISGK</sequence>
<accession>A0ABM8VK33</accession>
<keyword evidence="1" id="KW-0732">Signal</keyword>
<protein>
    <submittedName>
        <fullName evidence="2">Uncharacterized protein</fullName>
    </submittedName>
</protein>
<keyword evidence="3" id="KW-1185">Reference proteome</keyword>
<evidence type="ECO:0000256" key="1">
    <source>
        <dbReference type="SAM" id="SignalP"/>
    </source>
</evidence>
<feature type="chain" id="PRO_5046220558" evidence="1">
    <location>
        <begin position="22"/>
        <end position="376"/>
    </location>
</feature>
<gene>
    <name evidence="2" type="ORF">PAECIP111802_03732</name>
</gene>
<comment type="caution">
    <text evidence="2">The sequence shown here is derived from an EMBL/GenBank/DDBJ whole genome shotgun (WGS) entry which is preliminary data.</text>
</comment>
<name>A0ABM8VK33_9BACL</name>
<dbReference type="RefSeq" id="WP_218100029.1">
    <property type="nucleotide sequence ID" value="NZ_CAJVCE010000010.1"/>
</dbReference>
<proteinExistence type="predicted"/>